<keyword evidence="3 8" id="KW-0812">Transmembrane</keyword>
<evidence type="ECO:0000256" key="5">
    <source>
        <dbReference type="ARBA" id="ARBA00022989"/>
    </source>
</evidence>
<accession>A0A7U4M1X6</accession>
<evidence type="ECO:0000313" key="9">
    <source>
        <dbReference type="EMBL" id="AKF25374.1"/>
    </source>
</evidence>
<dbReference type="PANTHER" id="PTHR13416:SF2">
    <property type="entry name" value="TRANSMEMBRANE PROTEIN 43"/>
    <property type="match status" value="1"/>
</dbReference>
<keyword evidence="10" id="KW-1185">Reference proteome</keyword>
<gene>
    <name evidence="9" type="ORF">YH65_08220</name>
</gene>
<feature type="region of interest" description="Disordered" evidence="7">
    <location>
        <begin position="424"/>
        <end position="478"/>
    </location>
</feature>
<reference evidence="10" key="2">
    <citation type="journal article" date="2017" name="Stand. Genomic Sci.">
        <title>Complete genome sequence of the sulfur-oxidizing chemolithoautotrophic Sulfurovum lithotrophicum 42BKTT.</title>
        <authorList>
            <person name="Jeon W."/>
            <person name="Priscilla L."/>
            <person name="Park G."/>
            <person name="Lee H."/>
            <person name="Lee N."/>
            <person name="Lee D."/>
            <person name="Kwon H."/>
            <person name="Ahn I."/>
            <person name="Lee C."/>
            <person name="Lee H."/>
            <person name="Ahn J."/>
        </authorList>
    </citation>
    <scope>NUCLEOTIDE SEQUENCE [LARGE SCALE GENOMIC DNA]</scope>
    <source>
        <strain evidence="10">ATCC BAA-797 / 42BKT</strain>
    </source>
</reference>
<keyword evidence="5 8" id="KW-1133">Transmembrane helix</keyword>
<dbReference type="KEGG" id="slh:YH65_08220"/>
<evidence type="ECO:0000256" key="6">
    <source>
        <dbReference type="ARBA" id="ARBA00023136"/>
    </source>
</evidence>
<proteinExistence type="predicted"/>
<evidence type="ECO:0000256" key="4">
    <source>
        <dbReference type="ARBA" id="ARBA00022824"/>
    </source>
</evidence>
<dbReference type="GO" id="GO:0006629">
    <property type="term" value="P:lipid metabolic process"/>
    <property type="evidence" value="ECO:0007669"/>
    <property type="project" value="TreeGrafter"/>
</dbReference>
<keyword evidence="4" id="KW-0256">Endoplasmic reticulum</keyword>
<dbReference type="Proteomes" id="UP000034444">
    <property type="component" value="Chromosome"/>
</dbReference>
<evidence type="ECO:0000256" key="7">
    <source>
        <dbReference type="SAM" id="MobiDB-lite"/>
    </source>
</evidence>
<dbReference type="Pfam" id="PF07787">
    <property type="entry name" value="TMEM43"/>
    <property type="match status" value="1"/>
</dbReference>
<feature type="transmembrane region" description="Helical" evidence="8">
    <location>
        <begin position="334"/>
        <end position="356"/>
    </location>
</feature>
<evidence type="ECO:0000256" key="1">
    <source>
        <dbReference type="ARBA" id="ARBA00004127"/>
    </source>
</evidence>
<reference evidence="9 10" key="1">
    <citation type="submission" date="2015-04" db="EMBL/GenBank/DDBJ databases">
        <title>Complete genome sequence of Sulfurovum lithotrophicum ATCC BAA-797T.</title>
        <authorList>
            <person name="Ahn J."/>
            <person name="Park G."/>
            <person name="Jeon W."/>
            <person name="Jang Y."/>
            <person name="Jang M."/>
            <person name="Lee H."/>
            <person name="Lee H."/>
        </authorList>
    </citation>
    <scope>NUCLEOTIDE SEQUENCE [LARGE SCALE GENOMIC DNA]</scope>
    <source>
        <strain evidence="10">ATCC BAA-797 / 42BKT</strain>
    </source>
</reference>
<dbReference type="GO" id="GO:0012505">
    <property type="term" value="C:endomembrane system"/>
    <property type="evidence" value="ECO:0007669"/>
    <property type="project" value="UniProtKB-SubCell"/>
</dbReference>
<dbReference type="EMBL" id="CP011308">
    <property type="protein sequence ID" value="AKF25374.1"/>
    <property type="molecule type" value="Genomic_DNA"/>
</dbReference>
<keyword evidence="6 8" id="KW-0472">Membrane</keyword>
<dbReference type="OrthoDB" id="273988at2"/>
<evidence type="ECO:0000256" key="8">
    <source>
        <dbReference type="SAM" id="Phobius"/>
    </source>
</evidence>
<dbReference type="PANTHER" id="PTHR13416">
    <property type="match status" value="1"/>
</dbReference>
<evidence type="ECO:0000256" key="3">
    <source>
        <dbReference type="ARBA" id="ARBA00022692"/>
    </source>
</evidence>
<sequence>MKFNFNKNFGSSNSSNSFGNDTFTETTYTSYGQNIGNSFKGIFVGILLLIGSIVLLWWNEGRSVEQATALKEMQEKITKLPEPKFDAALDGKAVLVQGYVKPLSEVVDPQFGVKTDGLLLRRHVEMYQWQENKSTETKDKLGGGTETITTYNYVKVWSSSSIDSTFFKVRENHQNPSMNYKSESFGTDAMLGEFYLDRNMVFRLGASQSYAGLNSMPERIGDAYNKKSYLYIPTQFYVPQTHTGIQMSQVSLNTHSITQTGTQTGMHGPQIGDIKITYTYAPAGEYTYAAKEEGKKLVPYVTENGKSFVFTRNGKVEAVTIFKEELDANSVLTWILRGVGLVLMYIAFTMMMGIIATLAKVIPMLGSLVGGVTSIIAGVLTLILGSIVIALAWFGSRPLLSLAIIGVGVGIAIAMAKFGKKNKATQNSAEAHTAREATPPSGQSSATPPPRKEEREEAQQGEATPPLRSDATPPPRES</sequence>
<feature type="transmembrane region" description="Helical" evidence="8">
    <location>
        <begin position="399"/>
        <end position="418"/>
    </location>
</feature>
<name>A0A7U4M1X6_9BACT</name>
<dbReference type="InterPro" id="IPR012430">
    <property type="entry name" value="TMEM43_fam"/>
</dbReference>
<evidence type="ECO:0000256" key="2">
    <source>
        <dbReference type="ARBA" id="ARBA00004586"/>
    </source>
</evidence>
<protein>
    <submittedName>
        <fullName evidence="9">Uncharacterized protein</fullName>
    </submittedName>
</protein>
<dbReference type="GO" id="GO:0071763">
    <property type="term" value="P:nuclear membrane organization"/>
    <property type="evidence" value="ECO:0007669"/>
    <property type="project" value="TreeGrafter"/>
</dbReference>
<evidence type="ECO:0000313" key="10">
    <source>
        <dbReference type="Proteomes" id="UP000034444"/>
    </source>
</evidence>
<dbReference type="AlphaFoldDB" id="A0A7U4M1X6"/>
<feature type="transmembrane region" description="Helical" evidence="8">
    <location>
        <begin position="368"/>
        <end position="393"/>
    </location>
</feature>
<dbReference type="RefSeq" id="WP_046551451.1">
    <property type="nucleotide sequence ID" value="NZ_CP011308.1"/>
</dbReference>
<organism evidence="9 10">
    <name type="scientific">Sulfurovum lithotrophicum</name>
    <dbReference type="NCBI Taxonomy" id="206403"/>
    <lineage>
        <taxon>Bacteria</taxon>
        <taxon>Pseudomonadati</taxon>
        <taxon>Campylobacterota</taxon>
        <taxon>Epsilonproteobacteria</taxon>
        <taxon>Campylobacterales</taxon>
        <taxon>Sulfurovaceae</taxon>
        <taxon>Sulfurovum</taxon>
    </lineage>
</organism>
<feature type="transmembrane region" description="Helical" evidence="8">
    <location>
        <begin position="41"/>
        <end position="58"/>
    </location>
</feature>
<comment type="subcellular location">
    <subcellularLocation>
        <location evidence="1">Endomembrane system</location>
        <topology evidence="1">Multi-pass membrane protein</topology>
    </subcellularLocation>
    <subcellularLocation>
        <location evidence="2">Endoplasmic reticulum membrane</location>
    </subcellularLocation>
</comment>